<protein>
    <submittedName>
        <fullName evidence="2">Uncharacterized protein</fullName>
    </submittedName>
</protein>
<keyword evidence="3" id="KW-1185">Reference proteome</keyword>
<name>A0A5P1E763_ASPOF</name>
<feature type="region of interest" description="Disordered" evidence="1">
    <location>
        <begin position="93"/>
        <end position="144"/>
    </location>
</feature>
<accession>A0A5P1E763</accession>
<dbReference type="EMBL" id="CM007389">
    <property type="protein sequence ID" value="ONK58502.1"/>
    <property type="molecule type" value="Genomic_DNA"/>
</dbReference>
<dbReference type="AlphaFoldDB" id="A0A5P1E763"/>
<sequence length="144" mass="15986">MLKTERGLSKPWRVDRADLRVRRWRRRRWMMARWQGVEELGSGLFDEEGDECVEKKGSRCLRRGGLGWSIEVEGALAVGLACAEEEVGPGARRGDGVGYRVVEEDRQRRGAGGSRGLSGWPQREQAWTSGRGGGGEVSDDGKRG</sequence>
<dbReference type="Proteomes" id="UP000243459">
    <property type="component" value="Chromosome 9"/>
</dbReference>
<evidence type="ECO:0000313" key="2">
    <source>
        <dbReference type="EMBL" id="ONK58502.1"/>
    </source>
</evidence>
<organism evidence="2 3">
    <name type="scientific">Asparagus officinalis</name>
    <name type="common">Garden asparagus</name>
    <dbReference type="NCBI Taxonomy" id="4686"/>
    <lineage>
        <taxon>Eukaryota</taxon>
        <taxon>Viridiplantae</taxon>
        <taxon>Streptophyta</taxon>
        <taxon>Embryophyta</taxon>
        <taxon>Tracheophyta</taxon>
        <taxon>Spermatophyta</taxon>
        <taxon>Magnoliopsida</taxon>
        <taxon>Liliopsida</taxon>
        <taxon>Asparagales</taxon>
        <taxon>Asparagaceae</taxon>
        <taxon>Asparagoideae</taxon>
        <taxon>Asparagus</taxon>
    </lineage>
</organism>
<evidence type="ECO:0000256" key="1">
    <source>
        <dbReference type="SAM" id="MobiDB-lite"/>
    </source>
</evidence>
<reference evidence="3" key="1">
    <citation type="journal article" date="2017" name="Nat. Commun.">
        <title>The asparagus genome sheds light on the origin and evolution of a young Y chromosome.</title>
        <authorList>
            <person name="Harkess A."/>
            <person name="Zhou J."/>
            <person name="Xu C."/>
            <person name="Bowers J.E."/>
            <person name="Van der Hulst R."/>
            <person name="Ayyampalayam S."/>
            <person name="Mercati F."/>
            <person name="Riccardi P."/>
            <person name="McKain M.R."/>
            <person name="Kakrana A."/>
            <person name="Tang H."/>
            <person name="Ray J."/>
            <person name="Groenendijk J."/>
            <person name="Arikit S."/>
            <person name="Mathioni S.M."/>
            <person name="Nakano M."/>
            <person name="Shan H."/>
            <person name="Telgmann-Rauber A."/>
            <person name="Kanno A."/>
            <person name="Yue Z."/>
            <person name="Chen H."/>
            <person name="Li W."/>
            <person name="Chen Y."/>
            <person name="Xu X."/>
            <person name="Zhang Y."/>
            <person name="Luo S."/>
            <person name="Chen H."/>
            <person name="Gao J."/>
            <person name="Mao Z."/>
            <person name="Pires J.C."/>
            <person name="Luo M."/>
            <person name="Kudrna D."/>
            <person name="Wing R.A."/>
            <person name="Meyers B.C."/>
            <person name="Yi K."/>
            <person name="Kong H."/>
            <person name="Lavrijsen P."/>
            <person name="Sunseri F."/>
            <person name="Falavigna A."/>
            <person name="Ye Y."/>
            <person name="Leebens-Mack J.H."/>
            <person name="Chen G."/>
        </authorList>
    </citation>
    <scope>NUCLEOTIDE SEQUENCE [LARGE SCALE GENOMIC DNA]</scope>
    <source>
        <strain evidence="3">cv. DH0086</strain>
    </source>
</reference>
<proteinExistence type="predicted"/>
<evidence type="ECO:0000313" key="3">
    <source>
        <dbReference type="Proteomes" id="UP000243459"/>
    </source>
</evidence>
<gene>
    <name evidence="2" type="ORF">A4U43_C09F13710</name>
</gene>
<dbReference type="Gramene" id="ONK58502">
    <property type="protein sequence ID" value="ONK58502"/>
    <property type="gene ID" value="A4U43_C09F13710"/>
</dbReference>